<feature type="binding site" evidence="4">
    <location>
        <begin position="182"/>
        <end position="189"/>
    </location>
    <ligand>
        <name>NAD(+)</name>
        <dbReference type="ChEBI" id="CHEBI:57540"/>
    </ligand>
</feature>
<dbReference type="PRINTS" id="PR00368">
    <property type="entry name" value="FADPNR"/>
</dbReference>
<feature type="binding site" evidence="4">
    <location>
        <position position="116"/>
    </location>
    <ligand>
        <name>FAD</name>
        <dbReference type="ChEBI" id="CHEBI:57692"/>
    </ligand>
</feature>
<comment type="cofactor">
    <cofactor evidence="4">
        <name>FAD</name>
        <dbReference type="ChEBI" id="CHEBI:57692"/>
    </cofactor>
    <text evidence="4">Binds 1 FAD per subunit.</text>
</comment>
<dbReference type="GO" id="GO:0003955">
    <property type="term" value="F:NAD(P)H dehydrogenase (quinone) activity"/>
    <property type="evidence" value="ECO:0007669"/>
    <property type="project" value="TreeGrafter"/>
</dbReference>
<sequence>MVDEESFDVIVLGIGSGGELAARKLARAGLSVAGVESRLVGGECPFWGCTPSKLLIRSADALAEARRAGELSGEVSVTPSLAPAAARIREANHDWHDDAHAEPLDDEGVTIVRGHGRLDGTGRVRVQTDDGERVLVGERGVVVNTGTKPAAPPIDGLDDTPFWTNRDIFELTEAPESMAVIGGGPIGCELAQTFARFGTAVTLIEVAPRILMPEEPESAELMCGVLSDDGIDLRAAADVERVSHDGRCFTIVVDGEEVVVDRLLVAAGRHQNLDDIGLETVGLDPEATTIEVDERCRAGERLWAVGDITGHGAFTHVSLYQGDVVVRDLLGEEGPWAEYHGVSRVTFTDPEVGSVGLTEEQAREQGIEVVTGLADIGRDSRGWIHGAEGLVKVVADADRGVLVGASVVAPYGGEVLGLLSAAVHARIPVATLRGMHFAYPTFHRTIRVALHKTGL</sequence>
<dbReference type="SUPFAM" id="SSF51905">
    <property type="entry name" value="FAD/NAD(P)-binding domain"/>
    <property type="match status" value="1"/>
</dbReference>
<dbReference type="PIRSF" id="PIRSF000350">
    <property type="entry name" value="Mercury_reductase_MerA"/>
    <property type="match status" value="1"/>
</dbReference>
<feature type="disulfide bond" description="Redox-active" evidence="5">
    <location>
        <begin position="44"/>
        <end position="49"/>
    </location>
</feature>
<evidence type="ECO:0000313" key="8">
    <source>
        <dbReference type="EMBL" id="MBF4162170.1"/>
    </source>
</evidence>
<comment type="caution">
    <text evidence="8">The sequence shown here is derived from an EMBL/GenBank/DDBJ whole genome shotgun (WGS) entry which is preliminary data.</text>
</comment>
<dbReference type="InterPro" id="IPR023753">
    <property type="entry name" value="FAD/NAD-binding_dom"/>
</dbReference>
<feature type="binding site" evidence="4">
    <location>
        <position position="205"/>
    </location>
    <ligand>
        <name>NAD(+)</name>
        <dbReference type="ChEBI" id="CHEBI:57540"/>
    </ligand>
</feature>
<dbReference type="InterPro" id="IPR036188">
    <property type="entry name" value="FAD/NAD-bd_sf"/>
</dbReference>
<evidence type="ECO:0000256" key="3">
    <source>
        <dbReference type="ARBA" id="ARBA00022827"/>
    </source>
</evidence>
<feature type="binding site" evidence="4">
    <location>
        <position position="268"/>
    </location>
    <ligand>
        <name>NAD(+)</name>
        <dbReference type="ChEBI" id="CHEBI:57540"/>
    </ligand>
</feature>
<dbReference type="Proteomes" id="UP000656804">
    <property type="component" value="Unassembled WGS sequence"/>
</dbReference>
<feature type="binding site" evidence="4">
    <location>
        <position position="53"/>
    </location>
    <ligand>
        <name>FAD</name>
        <dbReference type="ChEBI" id="CHEBI:57692"/>
    </ligand>
</feature>
<evidence type="ECO:0000256" key="2">
    <source>
        <dbReference type="ARBA" id="ARBA00022630"/>
    </source>
</evidence>
<evidence type="ECO:0000256" key="1">
    <source>
        <dbReference type="ARBA" id="ARBA00007532"/>
    </source>
</evidence>
<organism evidence="8 9">
    <name type="scientific">Nocardioides acrostichi</name>
    <dbReference type="NCBI Taxonomy" id="2784339"/>
    <lineage>
        <taxon>Bacteria</taxon>
        <taxon>Bacillati</taxon>
        <taxon>Actinomycetota</taxon>
        <taxon>Actinomycetes</taxon>
        <taxon>Propionibacteriales</taxon>
        <taxon>Nocardioidaceae</taxon>
        <taxon>Nocardioides</taxon>
    </lineage>
</organism>
<proteinExistence type="inferred from homology"/>
<evidence type="ECO:0000259" key="7">
    <source>
        <dbReference type="Pfam" id="PF07992"/>
    </source>
</evidence>
<feature type="domain" description="FAD/NAD(P)-binding" evidence="7">
    <location>
        <begin position="7"/>
        <end position="322"/>
    </location>
</feature>
<dbReference type="InterPro" id="IPR004099">
    <property type="entry name" value="Pyr_nucl-diS_OxRdtase_dimer"/>
</dbReference>
<dbReference type="EMBL" id="JADIVZ010000004">
    <property type="protein sequence ID" value="MBF4162170.1"/>
    <property type="molecule type" value="Genomic_DNA"/>
</dbReference>
<dbReference type="AlphaFoldDB" id="A0A930Y6B3"/>
<dbReference type="InterPro" id="IPR001100">
    <property type="entry name" value="Pyr_nuc-diS_OxRdtase"/>
</dbReference>
<evidence type="ECO:0000259" key="6">
    <source>
        <dbReference type="Pfam" id="PF02852"/>
    </source>
</evidence>
<feature type="domain" description="Pyridine nucleotide-disulphide oxidoreductase dimerisation" evidence="6">
    <location>
        <begin position="342"/>
        <end position="447"/>
    </location>
</feature>
<dbReference type="Gene3D" id="3.50.50.60">
    <property type="entry name" value="FAD/NAD(P)-binding domain"/>
    <property type="match status" value="2"/>
</dbReference>
<dbReference type="GO" id="GO:0050660">
    <property type="term" value="F:flavin adenine dinucleotide binding"/>
    <property type="evidence" value="ECO:0007669"/>
    <property type="project" value="TreeGrafter"/>
</dbReference>
<dbReference type="Pfam" id="PF07992">
    <property type="entry name" value="Pyr_redox_2"/>
    <property type="match status" value="1"/>
</dbReference>
<dbReference type="PANTHER" id="PTHR43014:SF2">
    <property type="entry name" value="MERCURIC REDUCTASE"/>
    <property type="match status" value="1"/>
</dbReference>
<keyword evidence="4" id="KW-0547">Nucleotide-binding</keyword>
<keyword evidence="4" id="KW-0520">NAD</keyword>
<keyword evidence="9" id="KW-1185">Reference proteome</keyword>
<feature type="binding site" evidence="4">
    <location>
        <position position="307"/>
    </location>
    <ligand>
        <name>FAD</name>
        <dbReference type="ChEBI" id="CHEBI:57692"/>
    </ligand>
</feature>
<dbReference type="RefSeq" id="WP_194503417.1">
    <property type="nucleotide sequence ID" value="NZ_JADIVZ010000004.1"/>
</dbReference>
<keyword evidence="2" id="KW-0285">Flavoprotein</keyword>
<name>A0A930Y6B3_9ACTN</name>
<evidence type="ECO:0000256" key="4">
    <source>
        <dbReference type="PIRSR" id="PIRSR000350-3"/>
    </source>
</evidence>
<reference evidence="8" key="1">
    <citation type="submission" date="2020-11" db="EMBL/GenBank/DDBJ databases">
        <title>Nocardioides sp. CBS4Y-1, whole genome shotgun sequence.</title>
        <authorList>
            <person name="Tuo L."/>
        </authorList>
    </citation>
    <scope>NUCLEOTIDE SEQUENCE</scope>
    <source>
        <strain evidence="8">CBS4Y-1</strain>
    </source>
</reference>
<keyword evidence="3 4" id="KW-0274">FAD</keyword>
<protein>
    <submittedName>
        <fullName evidence="8">FAD-dependent oxidoreductase</fullName>
    </submittedName>
</protein>
<dbReference type="PRINTS" id="PR00411">
    <property type="entry name" value="PNDRDTASEI"/>
</dbReference>
<dbReference type="InterPro" id="IPR016156">
    <property type="entry name" value="FAD/NAD-linked_Rdtase_dimer_sf"/>
</dbReference>
<accession>A0A930Y6B3</accession>
<comment type="similarity">
    <text evidence="1">Belongs to the class-I pyridine nucleotide-disulfide oxidoreductase family.</text>
</comment>
<dbReference type="PANTHER" id="PTHR43014">
    <property type="entry name" value="MERCURIC REDUCTASE"/>
    <property type="match status" value="1"/>
</dbReference>
<evidence type="ECO:0000313" key="9">
    <source>
        <dbReference type="Proteomes" id="UP000656804"/>
    </source>
</evidence>
<dbReference type="SUPFAM" id="SSF55424">
    <property type="entry name" value="FAD/NAD-linked reductases, dimerisation (C-terminal) domain"/>
    <property type="match status" value="1"/>
</dbReference>
<dbReference type="Pfam" id="PF02852">
    <property type="entry name" value="Pyr_redox_dim"/>
    <property type="match status" value="1"/>
</dbReference>
<gene>
    <name evidence="8" type="ORF">ISG29_10740</name>
</gene>
<dbReference type="Gene3D" id="3.30.390.30">
    <property type="match status" value="1"/>
</dbReference>
<evidence type="ECO:0000256" key="5">
    <source>
        <dbReference type="PIRSR" id="PIRSR000350-4"/>
    </source>
</evidence>